<proteinExistence type="predicted"/>
<protein>
    <recommendedName>
        <fullName evidence="5">Lysozyme inhibitor LprI N-terminal domain-containing protein</fullName>
    </recommendedName>
</protein>
<keyword evidence="2" id="KW-0732">Signal</keyword>
<feature type="compositionally biased region" description="Low complexity" evidence="1">
    <location>
        <begin position="120"/>
        <end position="138"/>
    </location>
</feature>
<feature type="chain" id="PRO_5038615554" description="Lysozyme inhibitor LprI N-terminal domain-containing protein" evidence="2">
    <location>
        <begin position="24"/>
        <end position="351"/>
    </location>
</feature>
<name>A0A9D9DDG3_9PROT</name>
<sequence>MLKHIGILIALFVIATGPNSGLAATRASNYVSANTYNNLYPYMNNTMRTQLNPGTSPSQSNAPINTLVRTRAATNTATRNVVARTPTTSAPGARAATTGTSARTGGVAASSTRRVTQRPGTTTARAATGTASMARSGGNATQSRRVVARAATGTTGMSARARTNRNDTESTVVRNGTGDIDRYGVPDNAVSSTRCLADYTKCMNDYCEREDTEYNRCYCSAKLAQIDAQYKPEIDRLIKEILTVKNNNQWTDAEMNEYWMEMVGQYTGENSWENLDAALDIDWSTTASNVRGQQAFAMGHEYCVRHLENCAWMQNNLRDAYRSEISRDCATYESSLRRLQNAAESMLGTYE</sequence>
<dbReference type="AlphaFoldDB" id="A0A9D9DDG3"/>
<reference evidence="3" key="1">
    <citation type="submission" date="2020-10" db="EMBL/GenBank/DDBJ databases">
        <authorList>
            <person name="Gilroy R."/>
        </authorList>
    </citation>
    <scope>NUCLEOTIDE SEQUENCE</scope>
    <source>
        <strain evidence="3">8207</strain>
    </source>
</reference>
<gene>
    <name evidence="3" type="ORF">IAC69_03390</name>
</gene>
<reference evidence="3" key="2">
    <citation type="journal article" date="2021" name="PeerJ">
        <title>Extensive microbial diversity within the chicken gut microbiome revealed by metagenomics and culture.</title>
        <authorList>
            <person name="Gilroy R."/>
            <person name="Ravi A."/>
            <person name="Getino M."/>
            <person name="Pursley I."/>
            <person name="Horton D.L."/>
            <person name="Alikhan N.F."/>
            <person name="Baker D."/>
            <person name="Gharbi K."/>
            <person name="Hall N."/>
            <person name="Watson M."/>
            <person name="Adriaenssens E.M."/>
            <person name="Foster-Nyarko E."/>
            <person name="Jarju S."/>
            <person name="Secka A."/>
            <person name="Antonio M."/>
            <person name="Oren A."/>
            <person name="Chaudhuri R.R."/>
            <person name="La Ragione R."/>
            <person name="Hildebrand F."/>
            <person name="Pallen M.J."/>
        </authorList>
    </citation>
    <scope>NUCLEOTIDE SEQUENCE</scope>
    <source>
        <strain evidence="3">8207</strain>
    </source>
</reference>
<dbReference type="Proteomes" id="UP000823630">
    <property type="component" value="Unassembled WGS sequence"/>
</dbReference>
<accession>A0A9D9DDG3</accession>
<evidence type="ECO:0000313" key="3">
    <source>
        <dbReference type="EMBL" id="MBO8425493.1"/>
    </source>
</evidence>
<evidence type="ECO:0000256" key="1">
    <source>
        <dbReference type="SAM" id="MobiDB-lite"/>
    </source>
</evidence>
<evidence type="ECO:0008006" key="5">
    <source>
        <dbReference type="Google" id="ProtNLM"/>
    </source>
</evidence>
<organism evidence="3 4">
    <name type="scientific">Candidatus Enterousia avistercoris</name>
    <dbReference type="NCBI Taxonomy" id="2840788"/>
    <lineage>
        <taxon>Bacteria</taxon>
        <taxon>Pseudomonadati</taxon>
        <taxon>Pseudomonadota</taxon>
        <taxon>Alphaproteobacteria</taxon>
        <taxon>Candidatus Enterousia</taxon>
    </lineage>
</organism>
<comment type="caution">
    <text evidence="3">The sequence shown here is derived from an EMBL/GenBank/DDBJ whole genome shotgun (WGS) entry which is preliminary data.</text>
</comment>
<evidence type="ECO:0000256" key="2">
    <source>
        <dbReference type="SAM" id="SignalP"/>
    </source>
</evidence>
<feature type="region of interest" description="Disordered" evidence="1">
    <location>
        <begin position="84"/>
        <end position="145"/>
    </location>
</feature>
<evidence type="ECO:0000313" key="4">
    <source>
        <dbReference type="Proteomes" id="UP000823630"/>
    </source>
</evidence>
<dbReference type="EMBL" id="JADINC010000053">
    <property type="protein sequence ID" value="MBO8425493.1"/>
    <property type="molecule type" value="Genomic_DNA"/>
</dbReference>
<feature type="signal peptide" evidence="2">
    <location>
        <begin position="1"/>
        <end position="23"/>
    </location>
</feature>
<feature type="compositionally biased region" description="Low complexity" evidence="1">
    <location>
        <begin position="84"/>
        <end position="112"/>
    </location>
</feature>